<evidence type="ECO:0000313" key="2">
    <source>
        <dbReference type="EMBL" id="CAF1079310.1"/>
    </source>
</evidence>
<dbReference type="EMBL" id="CAJOBB010000008">
    <property type="protein sequence ID" value="CAF3506992.1"/>
    <property type="molecule type" value="Genomic_DNA"/>
</dbReference>
<protein>
    <submittedName>
        <fullName evidence="2">Uncharacterized protein</fullName>
    </submittedName>
</protein>
<proteinExistence type="predicted"/>
<evidence type="ECO:0000313" key="4">
    <source>
        <dbReference type="Proteomes" id="UP000663860"/>
    </source>
</evidence>
<reference evidence="2" key="1">
    <citation type="submission" date="2021-02" db="EMBL/GenBank/DDBJ databases">
        <authorList>
            <person name="Nowell W R."/>
        </authorList>
    </citation>
    <scope>NUCLEOTIDE SEQUENCE</scope>
</reference>
<comment type="caution">
    <text evidence="2">The sequence shown here is derived from an EMBL/GenBank/DDBJ whole genome shotgun (WGS) entry which is preliminary data.</text>
</comment>
<dbReference type="EMBL" id="CAJNOE010000239">
    <property type="protein sequence ID" value="CAF1079310.1"/>
    <property type="molecule type" value="Genomic_DNA"/>
</dbReference>
<evidence type="ECO:0000256" key="1">
    <source>
        <dbReference type="SAM" id="MobiDB-lite"/>
    </source>
</evidence>
<name>A0A814MJ60_9BILA</name>
<sequence>MSNTINDPSRANQYRVTQQPEFVNNGIDSSPKPHGRPQSVSAALHASNLCDCLAYFCCCFCLCAICESDCNLCHGCDCDNCDNCDGCDCDACDC</sequence>
<dbReference type="AlphaFoldDB" id="A0A814MJ60"/>
<evidence type="ECO:0000313" key="3">
    <source>
        <dbReference type="EMBL" id="CAF3506992.1"/>
    </source>
</evidence>
<gene>
    <name evidence="2" type="ORF">IZO911_LOCUS21868</name>
    <name evidence="3" type="ORF">KXQ929_LOCUS390</name>
</gene>
<feature type="compositionally biased region" description="Polar residues" evidence="1">
    <location>
        <begin position="1"/>
        <end position="28"/>
    </location>
</feature>
<accession>A0A814MJ60</accession>
<feature type="region of interest" description="Disordered" evidence="1">
    <location>
        <begin position="1"/>
        <end position="37"/>
    </location>
</feature>
<organism evidence="2 4">
    <name type="scientific">Adineta steineri</name>
    <dbReference type="NCBI Taxonomy" id="433720"/>
    <lineage>
        <taxon>Eukaryota</taxon>
        <taxon>Metazoa</taxon>
        <taxon>Spiralia</taxon>
        <taxon>Gnathifera</taxon>
        <taxon>Rotifera</taxon>
        <taxon>Eurotatoria</taxon>
        <taxon>Bdelloidea</taxon>
        <taxon>Adinetida</taxon>
        <taxon>Adinetidae</taxon>
        <taxon>Adineta</taxon>
    </lineage>
</organism>
<dbReference type="Proteomes" id="UP000663868">
    <property type="component" value="Unassembled WGS sequence"/>
</dbReference>
<dbReference type="Proteomes" id="UP000663860">
    <property type="component" value="Unassembled WGS sequence"/>
</dbReference>